<accession>A0AAE1C7X1</accession>
<dbReference type="SUPFAM" id="SSF89372">
    <property type="entry name" value="Fucose-specific lectin"/>
    <property type="match status" value="1"/>
</dbReference>
<feature type="chain" id="PRO_5042234806" description="PLL-like beta propeller domain-containing protein" evidence="2">
    <location>
        <begin position="23"/>
        <end position="317"/>
    </location>
</feature>
<proteinExistence type="predicted"/>
<reference evidence="4" key="2">
    <citation type="submission" date="2023-06" db="EMBL/GenBank/DDBJ databases">
        <authorList>
            <consortium name="Lawrence Berkeley National Laboratory"/>
            <person name="Haridas S."/>
            <person name="Hensen N."/>
            <person name="Bonometti L."/>
            <person name="Westerberg I."/>
            <person name="Brannstrom I.O."/>
            <person name="Guillou S."/>
            <person name="Cros-Aarteil S."/>
            <person name="Calhoun S."/>
            <person name="Kuo A."/>
            <person name="Mondo S."/>
            <person name="Pangilinan J."/>
            <person name="Riley R."/>
            <person name="Labutti K."/>
            <person name="Andreopoulos B."/>
            <person name="Lipzen A."/>
            <person name="Chen C."/>
            <person name="Yanf M."/>
            <person name="Daum C."/>
            <person name="Ng V."/>
            <person name="Clum A."/>
            <person name="Steindorff A."/>
            <person name="Ohm R."/>
            <person name="Martin F."/>
            <person name="Silar P."/>
            <person name="Natvig D."/>
            <person name="Lalanne C."/>
            <person name="Gautier V."/>
            <person name="Ament-Velasquez S.L."/>
            <person name="Kruys A."/>
            <person name="Hutchinson M.I."/>
            <person name="Powell A.J."/>
            <person name="Barry K."/>
            <person name="Miller A.N."/>
            <person name="Grigoriev I.V."/>
            <person name="Debuchy R."/>
            <person name="Gladieux P."/>
            <person name="Thoren M.H."/>
            <person name="Johannesson H."/>
        </authorList>
    </citation>
    <scope>NUCLEOTIDE SEQUENCE</scope>
    <source>
        <strain evidence="4">CBS 314.62</strain>
    </source>
</reference>
<comment type="caution">
    <text evidence="4">The sequence shown here is derived from an EMBL/GenBank/DDBJ whole genome shotgun (WGS) entry which is preliminary data.</text>
</comment>
<dbReference type="Gene3D" id="2.120.10.70">
    <property type="entry name" value="Fucose-specific lectin"/>
    <property type="match status" value="1"/>
</dbReference>
<keyword evidence="5" id="KW-1185">Reference proteome</keyword>
<feature type="region of interest" description="Disordered" evidence="1">
    <location>
        <begin position="25"/>
        <end position="95"/>
    </location>
</feature>
<dbReference type="InterPro" id="IPR058502">
    <property type="entry name" value="PLL-like_beta-prop"/>
</dbReference>
<organism evidence="4 5">
    <name type="scientific">Podospora appendiculata</name>
    <dbReference type="NCBI Taxonomy" id="314037"/>
    <lineage>
        <taxon>Eukaryota</taxon>
        <taxon>Fungi</taxon>
        <taxon>Dikarya</taxon>
        <taxon>Ascomycota</taxon>
        <taxon>Pezizomycotina</taxon>
        <taxon>Sordariomycetes</taxon>
        <taxon>Sordariomycetidae</taxon>
        <taxon>Sordariales</taxon>
        <taxon>Podosporaceae</taxon>
        <taxon>Podospora</taxon>
    </lineage>
</organism>
<gene>
    <name evidence="4" type="ORF">B0T22DRAFT_444410</name>
</gene>
<feature type="compositionally biased region" description="Low complexity" evidence="1">
    <location>
        <begin position="25"/>
        <end position="54"/>
    </location>
</feature>
<evidence type="ECO:0000256" key="2">
    <source>
        <dbReference type="SAM" id="SignalP"/>
    </source>
</evidence>
<feature type="compositionally biased region" description="Gly residues" evidence="1">
    <location>
        <begin position="61"/>
        <end position="73"/>
    </location>
</feature>
<dbReference type="Pfam" id="PF26607">
    <property type="entry name" value="DUF8189"/>
    <property type="match status" value="1"/>
</dbReference>
<dbReference type="EMBL" id="JAULSO010000005">
    <property type="protein sequence ID" value="KAK3682174.1"/>
    <property type="molecule type" value="Genomic_DNA"/>
</dbReference>
<evidence type="ECO:0000313" key="4">
    <source>
        <dbReference type="EMBL" id="KAK3682174.1"/>
    </source>
</evidence>
<evidence type="ECO:0000259" key="3">
    <source>
        <dbReference type="Pfam" id="PF26607"/>
    </source>
</evidence>
<evidence type="ECO:0000256" key="1">
    <source>
        <dbReference type="SAM" id="MobiDB-lite"/>
    </source>
</evidence>
<feature type="domain" description="PLL-like beta propeller" evidence="3">
    <location>
        <begin position="188"/>
        <end position="311"/>
    </location>
</feature>
<dbReference type="Proteomes" id="UP001270362">
    <property type="component" value="Unassembled WGS sequence"/>
</dbReference>
<evidence type="ECO:0000313" key="5">
    <source>
        <dbReference type="Proteomes" id="UP001270362"/>
    </source>
</evidence>
<dbReference type="AlphaFoldDB" id="A0AAE1C7X1"/>
<reference evidence="4" key="1">
    <citation type="journal article" date="2023" name="Mol. Phylogenet. Evol.">
        <title>Genome-scale phylogeny and comparative genomics of the fungal order Sordariales.</title>
        <authorList>
            <person name="Hensen N."/>
            <person name="Bonometti L."/>
            <person name="Westerberg I."/>
            <person name="Brannstrom I.O."/>
            <person name="Guillou S."/>
            <person name="Cros-Aarteil S."/>
            <person name="Calhoun S."/>
            <person name="Haridas S."/>
            <person name="Kuo A."/>
            <person name="Mondo S."/>
            <person name="Pangilinan J."/>
            <person name="Riley R."/>
            <person name="LaButti K."/>
            <person name="Andreopoulos B."/>
            <person name="Lipzen A."/>
            <person name="Chen C."/>
            <person name="Yan M."/>
            <person name="Daum C."/>
            <person name="Ng V."/>
            <person name="Clum A."/>
            <person name="Steindorff A."/>
            <person name="Ohm R.A."/>
            <person name="Martin F."/>
            <person name="Silar P."/>
            <person name="Natvig D.O."/>
            <person name="Lalanne C."/>
            <person name="Gautier V."/>
            <person name="Ament-Velasquez S.L."/>
            <person name="Kruys A."/>
            <person name="Hutchinson M.I."/>
            <person name="Powell A.J."/>
            <person name="Barry K."/>
            <person name="Miller A.N."/>
            <person name="Grigoriev I.V."/>
            <person name="Debuchy R."/>
            <person name="Gladieux P."/>
            <person name="Hiltunen Thoren M."/>
            <person name="Johannesson H."/>
        </authorList>
    </citation>
    <scope>NUCLEOTIDE SEQUENCE</scope>
    <source>
        <strain evidence="4">CBS 314.62</strain>
    </source>
</reference>
<name>A0AAE1C7X1_9PEZI</name>
<keyword evidence="2" id="KW-0732">Signal</keyword>
<protein>
    <recommendedName>
        <fullName evidence="3">PLL-like beta propeller domain-containing protein</fullName>
    </recommendedName>
</protein>
<sequence length="317" mass="32621">MVRPSNLLGLLVHGGMAVALSARSTDSSNDVAAAANAAADASASTSDSTDAADFPKPPGGGKPGNGSGSGFGAGRPPQDGDDNPPSSTPLGAPSVWTNWGNLGGTAVTKPTAVSAVEYLGGLLFSSPVAVSVAPNSIGVFTLGENADIAYTSWNGAGWSGFNSLSLGNNYAFQAAPRVVTSGYRLDGTWENLGGILLSQPTAVAWGGSYIEVLVVGTDYQLYHNRYDGSIWSGWSGLGGTLESTPVVVSDSPDTFKVYVAGTDSAVYLKEWDGSSYSDWKDLNGTAIWTPAAASYDTGKVEVFALDTDHALRYRDSL</sequence>
<feature type="signal peptide" evidence="2">
    <location>
        <begin position="1"/>
        <end position="22"/>
    </location>
</feature>
<feature type="compositionally biased region" description="Polar residues" evidence="1">
    <location>
        <begin position="84"/>
        <end position="95"/>
    </location>
</feature>